<evidence type="ECO:0000259" key="3">
    <source>
        <dbReference type="PROSITE" id="PS50878"/>
    </source>
</evidence>
<dbReference type="Proteomes" id="UP001178461">
    <property type="component" value="Chromosome 8"/>
</dbReference>
<sequence>MEHTPLPVRKPGTDEYRPVQDLRLVNQAIETLHPNVPNPYTLLSLIPPEATFFTVLDLKDAFFCCRLAPQSQPIFAFQWEDPLTGTKGQLTWTRLPQGFKNSPTLFGTALAKDLTSYPSIPGKRWFCNM</sequence>
<name>A0AA35PF89_9SAUR</name>
<dbReference type="PANTHER" id="PTHR33064">
    <property type="entry name" value="POL PROTEIN"/>
    <property type="match status" value="1"/>
</dbReference>
<dbReference type="InterPro" id="IPR051320">
    <property type="entry name" value="Viral_Replic_Matur_Polypro"/>
</dbReference>
<dbReference type="AlphaFoldDB" id="A0AA35PF89"/>
<dbReference type="GO" id="GO:0004523">
    <property type="term" value="F:RNA-DNA hybrid ribonuclease activity"/>
    <property type="evidence" value="ECO:0007669"/>
    <property type="project" value="UniProtKB-EC"/>
</dbReference>
<dbReference type="InterPro" id="IPR043502">
    <property type="entry name" value="DNA/RNA_pol_sf"/>
</dbReference>
<organism evidence="4 5">
    <name type="scientific">Podarcis lilfordi</name>
    <name type="common">Lilford's wall lizard</name>
    <dbReference type="NCBI Taxonomy" id="74358"/>
    <lineage>
        <taxon>Eukaryota</taxon>
        <taxon>Metazoa</taxon>
        <taxon>Chordata</taxon>
        <taxon>Craniata</taxon>
        <taxon>Vertebrata</taxon>
        <taxon>Euteleostomi</taxon>
        <taxon>Lepidosauria</taxon>
        <taxon>Squamata</taxon>
        <taxon>Bifurcata</taxon>
        <taxon>Unidentata</taxon>
        <taxon>Episquamata</taxon>
        <taxon>Laterata</taxon>
        <taxon>Lacertibaenia</taxon>
        <taxon>Lacertidae</taxon>
        <taxon>Podarcis</taxon>
    </lineage>
</organism>
<dbReference type="Gene3D" id="3.30.70.270">
    <property type="match status" value="1"/>
</dbReference>
<evidence type="ECO:0000256" key="2">
    <source>
        <dbReference type="ARBA" id="ARBA00012180"/>
    </source>
</evidence>
<comment type="similarity">
    <text evidence="1">Belongs to the beta type-B retroviral polymerase family. HERV class-II K(HML-2) pol subfamily.</text>
</comment>
<accession>A0AA35PF89</accession>
<dbReference type="InterPro" id="IPR043128">
    <property type="entry name" value="Rev_trsase/Diguanyl_cyclase"/>
</dbReference>
<dbReference type="PANTHER" id="PTHR33064:SF38">
    <property type="entry name" value="LRRGT00076-LIKE"/>
    <property type="match status" value="1"/>
</dbReference>
<proteinExistence type="inferred from homology"/>
<reference evidence="4" key="1">
    <citation type="submission" date="2022-12" db="EMBL/GenBank/DDBJ databases">
        <authorList>
            <person name="Alioto T."/>
            <person name="Alioto T."/>
            <person name="Gomez Garrido J."/>
        </authorList>
    </citation>
    <scope>NUCLEOTIDE SEQUENCE</scope>
</reference>
<dbReference type="PROSITE" id="PS50878">
    <property type="entry name" value="RT_POL"/>
    <property type="match status" value="1"/>
</dbReference>
<dbReference type="EMBL" id="OX395133">
    <property type="protein sequence ID" value="CAI5782542.1"/>
    <property type="molecule type" value="Genomic_DNA"/>
</dbReference>
<dbReference type="Pfam" id="PF00078">
    <property type="entry name" value="RVT_1"/>
    <property type="match status" value="1"/>
</dbReference>
<dbReference type="Gene3D" id="3.10.10.10">
    <property type="entry name" value="HIV Type 1 Reverse Transcriptase, subunit A, domain 1"/>
    <property type="match status" value="1"/>
</dbReference>
<protein>
    <recommendedName>
        <fullName evidence="2">ribonuclease H</fullName>
        <ecNumber evidence="2">3.1.26.4</ecNumber>
    </recommendedName>
</protein>
<evidence type="ECO:0000256" key="1">
    <source>
        <dbReference type="ARBA" id="ARBA00010879"/>
    </source>
</evidence>
<evidence type="ECO:0000313" key="5">
    <source>
        <dbReference type="Proteomes" id="UP001178461"/>
    </source>
</evidence>
<evidence type="ECO:0000313" key="4">
    <source>
        <dbReference type="EMBL" id="CAI5782542.1"/>
    </source>
</evidence>
<gene>
    <name evidence="4" type="ORF">PODLI_1B018101</name>
</gene>
<keyword evidence="5" id="KW-1185">Reference proteome</keyword>
<feature type="domain" description="Reverse transcriptase" evidence="3">
    <location>
        <begin position="1"/>
        <end position="129"/>
    </location>
</feature>
<dbReference type="EC" id="3.1.26.4" evidence="2"/>
<dbReference type="SUPFAM" id="SSF56672">
    <property type="entry name" value="DNA/RNA polymerases"/>
    <property type="match status" value="1"/>
</dbReference>
<dbReference type="InterPro" id="IPR000477">
    <property type="entry name" value="RT_dom"/>
</dbReference>